<organism evidence="2 3">
    <name type="scientific">Isachenkonia alkalipeptolytica</name>
    <dbReference type="NCBI Taxonomy" id="2565777"/>
    <lineage>
        <taxon>Bacteria</taxon>
        <taxon>Bacillati</taxon>
        <taxon>Bacillota</taxon>
        <taxon>Clostridia</taxon>
        <taxon>Eubacteriales</taxon>
        <taxon>Clostridiaceae</taxon>
        <taxon>Isachenkonia</taxon>
    </lineage>
</organism>
<sequence>MFRVNLEVGKTHHVQKRVQYEDSSVSFGRSGIETLFSTTALVQLMIQAAVELVGENIPKDYVSVTQKMEFTHLAPTLQGVFVTATAELVDMDHNVLKFKITCHDELGKVAEATQTRHIVNKQGLINRAHKRAEMLEEKIQ</sequence>
<protein>
    <recommendedName>
        <fullName evidence="1">Fluoroacetyl-CoA-specific thioesterase-like domain-containing protein</fullName>
    </recommendedName>
</protein>
<dbReference type="Proteomes" id="UP000449710">
    <property type="component" value="Unassembled WGS sequence"/>
</dbReference>
<feature type="domain" description="Fluoroacetyl-CoA-specific thioesterase-like" evidence="1">
    <location>
        <begin position="22"/>
        <end position="122"/>
    </location>
</feature>
<gene>
    <name evidence="2" type="ORF">ISALK_11740</name>
</gene>
<evidence type="ECO:0000259" key="1">
    <source>
        <dbReference type="Pfam" id="PF22636"/>
    </source>
</evidence>
<evidence type="ECO:0000313" key="3">
    <source>
        <dbReference type="Proteomes" id="UP000449710"/>
    </source>
</evidence>
<dbReference type="RefSeq" id="WP_160722552.1">
    <property type="nucleotide sequence ID" value="NZ_SUMG01000018.1"/>
</dbReference>
<dbReference type="EMBL" id="SUMG01000018">
    <property type="protein sequence ID" value="NBG89161.1"/>
    <property type="molecule type" value="Genomic_DNA"/>
</dbReference>
<proteinExistence type="predicted"/>
<dbReference type="InterPro" id="IPR054485">
    <property type="entry name" value="FlK-like_dom"/>
</dbReference>
<reference evidence="2 3" key="1">
    <citation type="submission" date="2019-04" db="EMBL/GenBank/DDBJ databases">
        <title>Isachenkonia alkalipeptolytica gen. nov. sp. nov. a new anaerobic, alkiliphilic organothrophic bacterium capable to reduce synthesized ferrihydrite isolated from a soda lake.</title>
        <authorList>
            <person name="Toshchakov S.V."/>
            <person name="Zavarzina D.G."/>
            <person name="Zhilina T.N."/>
            <person name="Kostrikina N.A."/>
            <person name="Kublanov I.V."/>
        </authorList>
    </citation>
    <scope>NUCLEOTIDE SEQUENCE [LARGE SCALE GENOMIC DNA]</scope>
    <source>
        <strain evidence="2 3">Z-1701</strain>
    </source>
</reference>
<dbReference type="PANTHER" id="PTHR36934:SF1">
    <property type="entry name" value="THIOESTERASE DOMAIN-CONTAINING PROTEIN"/>
    <property type="match status" value="1"/>
</dbReference>
<accession>A0AA43XMI0</accession>
<name>A0AA43XMI0_9CLOT</name>
<dbReference type="InterPro" id="IPR029069">
    <property type="entry name" value="HotDog_dom_sf"/>
</dbReference>
<keyword evidence="3" id="KW-1185">Reference proteome</keyword>
<evidence type="ECO:0000313" key="2">
    <source>
        <dbReference type="EMBL" id="NBG89161.1"/>
    </source>
</evidence>
<comment type="caution">
    <text evidence="2">The sequence shown here is derived from an EMBL/GenBank/DDBJ whole genome shotgun (WGS) entry which is preliminary data.</text>
</comment>
<dbReference type="CDD" id="cd03440">
    <property type="entry name" value="hot_dog"/>
    <property type="match status" value="1"/>
</dbReference>
<dbReference type="Pfam" id="PF22636">
    <property type="entry name" value="FlK"/>
    <property type="match status" value="1"/>
</dbReference>
<dbReference type="PANTHER" id="PTHR36934">
    <property type="entry name" value="BLR0278 PROTEIN"/>
    <property type="match status" value="1"/>
</dbReference>
<dbReference type="AlphaFoldDB" id="A0AA43XMI0"/>
<dbReference type="SUPFAM" id="SSF54637">
    <property type="entry name" value="Thioesterase/thiol ester dehydrase-isomerase"/>
    <property type="match status" value="1"/>
</dbReference>
<dbReference type="InterPro" id="IPR025540">
    <property type="entry name" value="FlK"/>
</dbReference>
<dbReference type="Gene3D" id="3.10.129.10">
    <property type="entry name" value="Hotdog Thioesterase"/>
    <property type="match status" value="1"/>
</dbReference>